<dbReference type="EMBL" id="KB307802">
    <property type="protein sequence ID" value="ELT98567.1"/>
    <property type="molecule type" value="Genomic_DNA"/>
</dbReference>
<dbReference type="AlphaFoldDB" id="R7TY51"/>
<reference evidence="1 3" key="2">
    <citation type="journal article" date="2013" name="Nature">
        <title>Insights into bilaterian evolution from three spiralian genomes.</title>
        <authorList>
            <person name="Simakov O."/>
            <person name="Marletaz F."/>
            <person name="Cho S.J."/>
            <person name="Edsinger-Gonzales E."/>
            <person name="Havlak P."/>
            <person name="Hellsten U."/>
            <person name="Kuo D.H."/>
            <person name="Larsson T."/>
            <person name="Lv J."/>
            <person name="Arendt D."/>
            <person name="Savage R."/>
            <person name="Osoegawa K."/>
            <person name="de Jong P."/>
            <person name="Grimwood J."/>
            <person name="Chapman J.A."/>
            <person name="Shapiro H."/>
            <person name="Aerts A."/>
            <person name="Otillar R.P."/>
            <person name="Terry A.Y."/>
            <person name="Boore J.L."/>
            <person name="Grigoriev I.V."/>
            <person name="Lindberg D.R."/>
            <person name="Seaver E.C."/>
            <person name="Weisblat D.A."/>
            <person name="Putnam N.H."/>
            <person name="Rokhsar D.S."/>
        </authorList>
    </citation>
    <scope>NUCLEOTIDE SEQUENCE</scope>
    <source>
        <strain evidence="1 3">I ESC-2004</strain>
    </source>
</reference>
<proteinExistence type="predicted"/>
<keyword evidence="3" id="KW-1185">Reference proteome</keyword>
<dbReference type="OMA" id="MLFHEAT"/>
<dbReference type="EMBL" id="AMQN01010429">
    <property type="status" value="NOT_ANNOTATED_CDS"/>
    <property type="molecule type" value="Genomic_DNA"/>
</dbReference>
<gene>
    <name evidence="1" type="ORF">CAPTEDRAFT_226348</name>
</gene>
<reference evidence="3" key="1">
    <citation type="submission" date="2012-12" db="EMBL/GenBank/DDBJ databases">
        <authorList>
            <person name="Hellsten U."/>
            <person name="Grimwood J."/>
            <person name="Chapman J.A."/>
            <person name="Shapiro H."/>
            <person name="Aerts A."/>
            <person name="Otillar R.P."/>
            <person name="Terry A.Y."/>
            <person name="Boore J.L."/>
            <person name="Simakov O."/>
            <person name="Marletaz F."/>
            <person name="Cho S.-J."/>
            <person name="Edsinger-Gonzales E."/>
            <person name="Havlak P."/>
            <person name="Kuo D.-H."/>
            <person name="Larsson T."/>
            <person name="Lv J."/>
            <person name="Arendt D."/>
            <person name="Savage R."/>
            <person name="Osoegawa K."/>
            <person name="de Jong P."/>
            <person name="Lindberg D.R."/>
            <person name="Seaver E.C."/>
            <person name="Weisblat D.A."/>
            <person name="Putnam N.H."/>
            <person name="Grigoriev I.V."/>
            <person name="Rokhsar D.S."/>
        </authorList>
    </citation>
    <scope>NUCLEOTIDE SEQUENCE</scope>
    <source>
        <strain evidence="3">I ESC-2004</strain>
    </source>
</reference>
<accession>R7TY51</accession>
<sequence length="430" mass="49243">MASLYAAPFKLSYVDFPPRCAGAGSVICAPDYERFDVLVGRANEWLRRNGHVRVKTAESIEVKGRLDGVTDTNKSCYFEADHTRRKMRNMYIRALRLWVIPKDDGDPPEPQQIAYVNVVPARNEYGIFDSFGDTVRKFNLHLRQRPIPGRILNMESQEMKFHEWGVGVDPDESCWVESVKYNLSFLVVIRVFYEIGPPACEEVGVADFVPTCLNSGSQIRTTAAEFEPFSEVVRKASRWCYHQEHVRVTNVQSIDYKLQHGTEHNEDGDVDTQRSFFTESGRHTTRYLRILRVCFVRPFDGSCVPHSHRPFTLNYATFEPVMLSSGGIIGIPVFETMANTMRRAMAWLNRTHPELRVVGAESVPVRMFSGNQHGNHETTYTWNRGEQKEFWLIVLRIFLDGELEELPAEPISPALLKKTQEKEGACCEIL</sequence>
<protein>
    <submittedName>
        <fullName evidence="1 2">Uncharacterized protein</fullName>
    </submittedName>
</protein>
<evidence type="ECO:0000313" key="1">
    <source>
        <dbReference type="EMBL" id="ELT98567.1"/>
    </source>
</evidence>
<dbReference type="Proteomes" id="UP000014760">
    <property type="component" value="Unassembled WGS sequence"/>
</dbReference>
<dbReference type="OrthoDB" id="6283821at2759"/>
<organism evidence="1">
    <name type="scientific">Capitella teleta</name>
    <name type="common">Polychaete worm</name>
    <dbReference type="NCBI Taxonomy" id="283909"/>
    <lineage>
        <taxon>Eukaryota</taxon>
        <taxon>Metazoa</taxon>
        <taxon>Spiralia</taxon>
        <taxon>Lophotrochozoa</taxon>
        <taxon>Annelida</taxon>
        <taxon>Polychaeta</taxon>
        <taxon>Sedentaria</taxon>
        <taxon>Scolecida</taxon>
        <taxon>Capitellidae</taxon>
        <taxon>Capitella</taxon>
    </lineage>
</organism>
<name>R7TY51_CAPTE</name>
<dbReference type="HOGENOM" id="CLU_032947_0_0_1"/>
<evidence type="ECO:0000313" key="3">
    <source>
        <dbReference type="Proteomes" id="UP000014760"/>
    </source>
</evidence>
<dbReference type="STRING" id="283909.R7TY51"/>
<dbReference type="EnsemblMetazoa" id="CapteT226348">
    <property type="protein sequence ID" value="CapteP226348"/>
    <property type="gene ID" value="CapteG226348"/>
</dbReference>
<reference evidence="2" key="3">
    <citation type="submission" date="2015-06" db="UniProtKB">
        <authorList>
            <consortium name="EnsemblMetazoa"/>
        </authorList>
    </citation>
    <scope>IDENTIFICATION</scope>
</reference>
<evidence type="ECO:0000313" key="2">
    <source>
        <dbReference type="EnsemblMetazoa" id="CapteP226348"/>
    </source>
</evidence>